<dbReference type="AlphaFoldDB" id="A0A8J7UJQ5"/>
<dbReference type="InterPro" id="IPR029024">
    <property type="entry name" value="TerB-like"/>
</dbReference>
<feature type="domain" description="Co-chaperone DjlA N-terminal" evidence="1">
    <location>
        <begin position="27"/>
        <end position="142"/>
    </location>
</feature>
<dbReference type="Pfam" id="PF05099">
    <property type="entry name" value="TerB"/>
    <property type="match status" value="1"/>
</dbReference>
<sequence length="160" mass="17839">MFERLRSFLKGLPAKETTGLGADDPRVAVAALLIHVMDADGVRSEEERAAMKRALQESFGLEGGELESVVKAGEHAEQESVDFYAFTSVVNRELDEQQRLELIALMWQIVFADGSPHELEDNVVWRVAELIGVERRARMEMRIKASGRTPLLQDGDSQGN</sequence>
<comment type="caution">
    <text evidence="2">The sequence shown here is derived from an EMBL/GenBank/DDBJ whole genome shotgun (WGS) entry which is preliminary data.</text>
</comment>
<dbReference type="RefSeq" id="WP_209333568.1">
    <property type="nucleotide sequence ID" value="NZ_JAGIYY010000001.1"/>
</dbReference>
<keyword evidence="3" id="KW-1185">Reference proteome</keyword>
<gene>
    <name evidence="2" type="ORF">J5Y06_02750</name>
</gene>
<evidence type="ECO:0000313" key="2">
    <source>
        <dbReference type="EMBL" id="MBP0437572.1"/>
    </source>
</evidence>
<dbReference type="EMBL" id="JAGIYY010000001">
    <property type="protein sequence ID" value="MBP0437572.1"/>
    <property type="molecule type" value="Genomic_DNA"/>
</dbReference>
<reference evidence="2" key="1">
    <citation type="submission" date="2021-03" db="EMBL/GenBank/DDBJ databases">
        <title>Genome sequencing and assembly of Tianweitania sediminis.</title>
        <authorList>
            <person name="Chhetri G."/>
        </authorList>
    </citation>
    <scope>NUCLEOTIDE SEQUENCE</scope>
    <source>
        <strain evidence="2">Z8</strain>
    </source>
</reference>
<proteinExistence type="predicted"/>
<protein>
    <submittedName>
        <fullName evidence="2">TerB family tellurite resistance protein</fullName>
    </submittedName>
</protein>
<name>A0A8J7UJQ5_9HYPH</name>
<dbReference type="SUPFAM" id="SSF158682">
    <property type="entry name" value="TerB-like"/>
    <property type="match status" value="1"/>
</dbReference>
<evidence type="ECO:0000313" key="3">
    <source>
        <dbReference type="Proteomes" id="UP000666240"/>
    </source>
</evidence>
<dbReference type="CDD" id="cd07313">
    <property type="entry name" value="terB_like_2"/>
    <property type="match status" value="1"/>
</dbReference>
<dbReference type="Proteomes" id="UP000666240">
    <property type="component" value="Unassembled WGS sequence"/>
</dbReference>
<evidence type="ECO:0000259" key="1">
    <source>
        <dbReference type="Pfam" id="PF05099"/>
    </source>
</evidence>
<dbReference type="Gene3D" id="1.10.3680.10">
    <property type="entry name" value="TerB-like"/>
    <property type="match status" value="1"/>
</dbReference>
<organism evidence="2 3">
    <name type="scientific">Tianweitania sediminis</name>
    <dbReference type="NCBI Taxonomy" id="1502156"/>
    <lineage>
        <taxon>Bacteria</taxon>
        <taxon>Pseudomonadati</taxon>
        <taxon>Pseudomonadota</taxon>
        <taxon>Alphaproteobacteria</taxon>
        <taxon>Hyphomicrobiales</taxon>
        <taxon>Phyllobacteriaceae</taxon>
        <taxon>Tianweitania</taxon>
    </lineage>
</organism>
<dbReference type="InterPro" id="IPR007791">
    <property type="entry name" value="DjlA_N"/>
</dbReference>
<accession>A0A8J7UJQ5</accession>